<reference evidence="7 8" key="1">
    <citation type="submission" date="2018-05" db="EMBL/GenBank/DDBJ databases">
        <title>Genomic Encyclopedia of Type Strains, Phase IV (KMG-IV): sequencing the most valuable type-strain genomes for metagenomic binning, comparative biology and taxonomic classification.</title>
        <authorList>
            <person name="Goeker M."/>
        </authorList>
    </citation>
    <scope>NUCLEOTIDE SEQUENCE [LARGE SCALE GENOMIC DNA]</scope>
    <source>
        <strain evidence="7 8">DSM 19792</strain>
    </source>
</reference>
<keyword evidence="3" id="KW-0882">Thioester bond</keyword>
<dbReference type="InterPro" id="IPR008930">
    <property type="entry name" value="Terpenoid_cyclase/PrenylTrfase"/>
</dbReference>
<gene>
    <name evidence="7" type="ORF">DFR42_102405</name>
</gene>
<feature type="domain" description="Alpha-2-macroglobulin" evidence="6">
    <location>
        <begin position="759"/>
        <end position="851"/>
    </location>
</feature>
<evidence type="ECO:0000259" key="6">
    <source>
        <dbReference type="SMART" id="SM01360"/>
    </source>
</evidence>
<protein>
    <submittedName>
        <fullName evidence="7">Alpha-macro-globulin-like thiol-ester bond-forming protein</fullName>
    </submittedName>
</protein>
<comment type="similarity">
    <text evidence="1">Belongs to the protease inhibitor I39 (alpha-2-macroglobulin) family. Bacterial alpha-2-macroglobulin subfamily.</text>
</comment>
<feature type="signal peptide" evidence="5">
    <location>
        <begin position="1"/>
        <end position="22"/>
    </location>
</feature>
<feature type="region of interest" description="Disordered" evidence="4">
    <location>
        <begin position="36"/>
        <end position="80"/>
    </location>
</feature>
<dbReference type="CDD" id="cd02891">
    <property type="entry name" value="A2M_like"/>
    <property type="match status" value="1"/>
</dbReference>
<dbReference type="Pfam" id="PF01835">
    <property type="entry name" value="MG2"/>
    <property type="match status" value="1"/>
</dbReference>
<dbReference type="InterPro" id="IPR002890">
    <property type="entry name" value="MG2"/>
</dbReference>
<dbReference type="GO" id="GO:0005615">
    <property type="term" value="C:extracellular space"/>
    <property type="evidence" value="ECO:0007669"/>
    <property type="project" value="InterPro"/>
</dbReference>
<dbReference type="Proteomes" id="UP000247792">
    <property type="component" value="Unassembled WGS sequence"/>
</dbReference>
<accession>A0A318JAV8</accession>
<dbReference type="Pfam" id="PF07678">
    <property type="entry name" value="TED_complement"/>
    <property type="match status" value="1"/>
</dbReference>
<feature type="chain" id="PRO_5016234858" evidence="5">
    <location>
        <begin position="23"/>
        <end position="1446"/>
    </location>
</feature>
<dbReference type="InterPro" id="IPR036595">
    <property type="entry name" value="A-macroglobulin_rcpt-bd_sf"/>
</dbReference>
<dbReference type="RefSeq" id="WP_170133462.1">
    <property type="nucleotide sequence ID" value="NZ_QJKB01000002.1"/>
</dbReference>
<evidence type="ECO:0000256" key="5">
    <source>
        <dbReference type="SAM" id="SignalP"/>
    </source>
</evidence>
<comment type="caution">
    <text evidence="7">The sequence shown here is derived from an EMBL/GenBank/DDBJ whole genome shotgun (WGS) entry which is preliminary data.</text>
</comment>
<sequence>MIKKPSSLILTLMLSACQISNVAEQDPAQVTELARQAGPLEADSDVTETKDSKDATKAASKTVQAPVAAEPAPAAANRDNTVRGKDLPALINNHFEGNAGRQMLIQVDKPLYKPGETIWFKAWDLKTKTLAPADTAAITIELISPKGSVVLSKQLEVAAGSAANDFIIPPEAQGGEYTLRASTGEGQRAERSIIVSAYEAPRMKKKLEFVKKSYGAGDQVSATIEVKLPTGEVLAGKQLIAIATVDGVELPRIKTTTNASGDALVKFDLPKKIESDEGLLTILVEDGGITESISKSIPILQKKLSLDFFPEGGKMVAGLPSRLYFEAKNKQGKPADVEGRLVDDLGNAVARFSTYKNGLGRINFTPATGRSYRAEISKPDTVTETYALPLVEEKGCVLRNYDDLDGQEKALRIAVQCTEKQKVVVAATVRENVFDVGSIEAGTDKPAVIYLKAKDAAIQDAAGIARVTLFDQNLNPLAERLVFRNRRHRLNVKVEPDKKSYVPRGQVALNITTRDSNGKVVPAELTLAVVDDTVISFADDKSAHLLSRLMLETELPGKIEEPNFYTDLTEEKSALALDMLMGTRGYRRFEWQAVLNADMSVGTVIDGRVKRKAGMRPEIAFIQPMAAPPVVMVPVPMMAMQMAPAPVELNKMAAPPPDARPEVKSVLAANAVMPPAPKVEILAKPVVRADMVNGLVAEEKFFPAQATKEIAVDKDFARAAAKVEEPEARRRQTWAAVRVFPVPTFKPDYAGPRDDYRETVMWAPKVQTDKQGKARVKFTLSDAVTSFRVSTEGISATGAGLAGRDETVIKSSLPFSLSAKLPLEISAGDKPLIPVTLSNDSEQALDVTLDANFGKLLKATNSKGNNDKLAAGQRKSMFIPLEVTGTRGQSEVQLSAKASGLKDEVLRSIPVVAPGFPQLAEKSGQIKGEASYEVDLSKASKGSVQASIKVYTSSLSTMISGLEGMLREPSGCFEQTSSTNYPNVMIMQYLKQHDVADTALLERTGKLLDSGYKKLAGFESPKKGYEWFGGDPGHEALTAYGLLEFADMKPVYGAVDTSMMTRTAAWLKSRRDGNGGYKKDDKALDSFGRANPAVTDAYITWALVSAGETGLDKEIAKSVALAENTQDAYQMALAVGSMLEGNGKTVVAEKTRKTAVEKLANMQAASGAWTNADHSITRSGGSNLHIETTSLAILAMLKSGDHMEQARKGINWLQNNRSGFGQWGATQATVLALKAMIAFDNATRVAPKSGKISLLVDGLVVSEKSYEAGRRDAILFTDFDQALAPGKHTITLKSQNSDALPYSIAVEYRTTEPASSKTAVLDLQTHLARSELKMGETVRLDAVISNKTQTGQPMSLVRLGLPGGLTFQNWQLKELREKGQIAFFETRAREVILYFRDMKPGEVKKLGIDLVASVPGTYSGPASSAYLYYNDTDKTWTSPLNINITP</sequence>
<evidence type="ECO:0000256" key="2">
    <source>
        <dbReference type="ARBA" id="ARBA00022729"/>
    </source>
</evidence>
<dbReference type="Gene3D" id="2.60.40.1930">
    <property type="match status" value="1"/>
</dbReference>
<dbReference type="InterPro" id="IPR001599">
    <property type="entry name" value="Macroglobln_a2"/>
</dbReference>
<evidence type="ECO:0000256" key="1">
    <source>
        <dbReference type="ARBA" id="ARBA00010556"/>
    </source>
</evidence>
<feature type="compositionally biased region" description="Basic and acidic residues" evidence="4">
    <location>
        <begin position="47"/>
        <end position="56"/>
    </location>
</feature>
<organism evidence="7 8">
    <name type="scientific">Undibacterium pigrum</name>
    <dbReference type="NCBI Taxonomy" id="401470"/>
    <lineage>
        <taxon>Bacteria</taxon>
        <taxon>Pseudomonadati</taxon>
        <taxon>Pseudomonadota</taxon>
        <taxon>Betaproteobacteria</taxon>
        <taxon>Burkholderiales</taxon>
        <taxon>Oxalobacteraceae</taxon>
        <taxon>Undibacterium</taxon>
    </lineage>
</organism>
<feature type="compositionally biased region" description="Low complexity" evidence="4">
    <location>
        <begin position="57"/>
        <end position="76"/>
    </location>
</feature>
<keyword evidence="2 5" id="KW-0732">Signal</keyword>
<proteinExistence type="inferred from homology"/>
<dbReference type="Pfam" id="PF00207">
    <property type="entry name" value="A2M"/>
    <property type="match status" value="1"/>
</dbReference>
<keyword evidence="8" id="KW-1185">Reference proteome</keyword>
<dbReference type="InterPro" id="IPR011626">
    <property type="entry name" value="Alpha-macroglobulin_TED"/>
</dbReference>
<dbReference type="InterPro" id="IPR047565">
    <property type="entry name" value="Alpha-macroglob_thiol-ester_cl"/>
</dbReference>
<dbReference type="PANTHER" id="PTHR11412">
    <property type="entry name" value="MACROGLOBULIN / COMPLEMENT"/>
    <property type="match status" value="1"/>
</dbReference>
<name>A0A318JAV8_9BURK</name>
<dbReference type="GO" id="GO:0004866">
    <property type="term" value="F:endopeptidase inhibitor activity"/>
    <property type="evidence" value="ECO:0007669"/>
    <property type="project" value="InterPro"/>
</dbReference>
<dbReference type="PROSITE" id="PS51257">
    <property type="entry name" value="PROKAR_LIPOPROTEIN"/>
    <property type="match status" value="1"/>
</dbReference>
<dbReference type="InterPro" id="IPR050473">
    <property type="entry name" value="A2M/Complement_sys"/>
</dbReference>
<dbReference type="EMBL" id="QJKB01000002">
    <property type="protein sequence ID" value="PXX45177.1"/>
    <property type="molecule type" value="Genomic_DNA"/>
</dbReference>
<evidence type="ECO:0000313" key="8">
    <source>
        <dbReference type="Proteomes" id="UP000247792"/>
    </source>
</evidence>
<evidence type="ECO:0000313" key="7">
    <source>
        <dbReference type="EMBL" id="PXX45177.1"/>
    </source>
</evidence>
<dbReference type="PANTHER" id="PTHR11412:SF136">
    <property type="entry name" value="CD109 ANTIGEN"/>
    <property type="match status" value="1"/>
</dbReference>
<evidence type="ECO:0000256" key="4">
    <source>
        <dbReference type="SAM" id="MobiDB-lite"/>
    </source>
</evidence>
<dbReference type="SMART" id="SM01419">
    <property type="entry name" value="Thiol-ester_cl"/>
    <property type="match status" value="1"/>
</dbReference>
<evidence type="ECO:0000256" key="3">
    <source>
        <dbReference type="ARBA" id="ARBA00022966"/>
    </source>
</evidence>
<dbReference type="Gene3D" id="1.50.10.20">
    <property type="match status" value="1"/>
</dbReference>
<dbReference type="Gene3D" id="2.60.40.690">
    <property type="entry name" value="Alpha-macroglobulin, receptor-binding domain"/>
    <property type="match status" value="1"/>
</dbReference>
<dbReference type="SMART" id="SM01360">
    <property type="entry name" value="A2M"/>
    <property type="match status" value="1"/>
</dbReference>
<dbReference type="SUPFAM" id="SSF48239">
    <property type="entry name" value="Terpenoid cyclases/Protein prenyltransferases"/>
    <property type="match status" value="1"/>
</dbReference>